<dbReference type="Gene3D" id="2.40.70.10">
    <property type="entry name" value="Acid Proteases"/>
    <property type="match status" value="1"/>
</dbReference>
<dbReference type="Proteomes" id="UP000050761">
    <property type="component" value="Unassembled WGS sequence"/>
</dbReference>
<dbReference type="OrthoDB" id="5869321at2759"/>
<reference evidence="5" key="2">
    <citation type="submission" date="2019-09" db="UniProtKB">
        <authorList>
            <consortium name="WormBaseParasite"/>
        </authorList>
    </citation>
    <scope>IDENTIFICATION</scope>
</reference>
<dbReference type="AlphaFoldDB" id="A0A183GJN9"/>
<evidence type="ECO:0000313" key="4">
    <source>
        <dbReference type="Proteomes" id="UP000050761"/>
    </source>
</evidence>
<dbReference type="Pfam" id="PF13650">
    <property type="entry name" value="Asp_protease_2"/>
    <property type="match status" value="1"/>
</dbReference>
<dbReference type="SUPFAM" id="SSF50630">
    <property type="entry name" value="Acid proteases"/>
    <property type="match status" value="1"/>
</dbReference>
<evidence type="ECO:0000313" key="3">
    <source>
        <dbReference type="EMBL" id="VDP35314.1"/>
    </source>
</evidence>
<keyword evidence="1" id="KW-0378">Hydrolase</keyword>
<sequence>MEDHTVLSVENSETEKQLSDEKVDVFLLSGVLRTKHPITQQFVDISVLLDTGADRSFIDTKLAEELKLPNCETTTRKLCTFGARKPTTVQCKITKLKFWNTKNVQHELQLYTHETLTKSRV</sequence>
<evidence type="ECO:0000259" key="2">
    <source>
        <dbReference type="PROSITE" id="PS50175"/>
    </source>
</evidence>
<keyword evidence="4" id="KW-1185">Reference proteome</keyword>
<dbReference type="InterPro" id="IPR021109">
    <property type="entry name" value="Peptidase_aspartic_dom_sf"/>
</dbReference>
<name>A0A183GJN9_HELPZ</name>
<dbReference type="InterPro" id="IPR001969">
    <property type="entry name" value="Aspartic_peptidase_AS"/>
</dbReference>
<evidence type="ECO:0000256" key="1">
    <source>
        <dbReference type="ARBA" id="ARBA00022801"/>
    </source>
</evidence>
<feature type="domain" description="Peptidase A2" evidence="2">
    <location>
        <begin position="45"/>
        <end position="58"/>
    </location>
</feature>
<accession>A0A3P8DTI4</accession>
<dbReference type="EMBL" id="UZAH01034467">
    <property type="protein sequence ID" value="VDP35314.1"/>
    <property type="molecule type" value="Genomic_DNA"/>
</dbReference>
<evidence type="ECO:0000313" key="5">
    <source>
        <dbReference type="WBParaSite" id="HPBE_0002289601-mRNA-1"/>
    </source>
</evidence>
<accession>A0A183GJN9</accession>
<dbReference type="PROSITE" id="PS50175">
    <property type="entry name" value="ASP_PROT_RETROV"/>
    <property type="match status" value="1"/>
</dbReference>
<dbReference type="PROSITE" id="PS00141">
    <property type="entry name" value="ASP_PROTEASE"/>
    <property type="match status" value="1"/>
</dbReference>
<dbReference type="InterPro" id="IPR001995">
    <property type="entry name" value="Peptidase_A2_cat"/>
</dbReference>
<dbReference type="GO" id="GO:0004190">
    <property type="term" value="F:aspartic-type endopeptidase activity"/>
    <property type="evidence" value="ECO:0007669"/>
    <property type="project" value="InterPro"/>
</dbReference>
<dbReference type="WBParaSite" id="HPBE_0002289601-mRNA-1">
    <property type="protein sequence ID" value="HPBE_0002289601-mRNA-1"/>
    <property type="gene ID" value="HPBE_0002289601"/>
</dbReference>
<dbReference type="GO" id="GO:0006508">
    <property type="term" value="P:proteolysis"/>
    <property type="evidence" value="ECO:0007669"/>
    <property type="project" value="InterPro"/>
</dbReference>
<gene>
    <name evidence="3" type="ORF">HPBE_LOCUS22895</name>
</gene>
<proteinExistence type="predicted"/>
<protein>
    <submittedName>
        <fullName evidence="5">Peptidase A2 domain-containing protein</fullName>
    </submittedName>
</protein>
<reference evidence="3 4" key="1">
    <citation type="submission" date="2018-11" db="EMBL/GenBank/DDBJ databases">
        <authorList>
            <consortium name="Pathogen Informatics"/>
        </authorList>
    </citation>
    <scope>NUCLEOTIDE SEQUENCE [LARGE SCALE GENOMIC DNA]</scope>
</reference>
<organism evidence="4 5">
    <name type="scientific">Heligmosomoides polygyrus</name>
    <name type="common">Parasitic roundworm</name>
    <dbReference type="NCBI Taxonomy" id="6339"/>
    <lineage>
        <taxon>Eukaryota</taxon>
        <taxon>Metazoa</taxon>
        <taxon>Ecdysozoa</taxon>
        <taxon>Nematoda</taxon>
        <taxon>Chromadorea</taxon>
        <taxon>Rhabditida</taxon>
        <taxon>Rhabditina</taxon>
        <taxon>Rhabditomorpha</taxon>
        <taxon>Strongyloidea</taxon>
        <taxon>Heligmosomidae</taxon>
        <taxon>Heligmosomoides</taxon>
    </lineage>
</organism>